<dbReference type="EMBL" id="JABBGH010000001">
    <property type="protein sequence ID" value="NML63851.1"/>
    <property type="molecule type" value="Genomic_DNA"/>
</dbReference>
<sequence>MQPSEPLPPADAAPAQTIPVVAETLRVDKQTVETGRVVLHKTVHVETQTVAVPLRQEQVQVQRIAVGRYVDEAPAVRHEGDTMIVPVLREELVVTKRLLLVEELHVRTQVLTTQDLQTVELRHEEVHYERLTTPDADAPAAGPSSESTLPF</sequence>
<protein>
    <submittedName>
        <fullName evidence="3">YsnF/AvaK domain-containing protein</fullName>
    </submittedName>
</protein>
<evidence type="ECO:0000259" key="2">
    <source>
        <dbReference type="Pfam" id="PF09557"/>
    </source>
</evidence>
<dbReference type="PANTHER" id="PTHR38463:SF1">
    <property type="entry name" value="STRESS RESPONSE PROTEIN YSNF"/>
    <property type="match status" value="1"/>
</dbReference>
<accession>A0A7Y0AAM2</accession>
<reference evidence="3 4" key="1">
    <citation type="submission" date="2020-04" db="EMBL/GenBank/DDBJ databases">
        <title>Hymenobacter polaris sp. nov., isolated from Arctic soil.</title>
        <authorList>
            <person name="Dahal R.H."/>
        </authorList>
    </citation>
    <scope>NUCLEOTIDE SEQUENCE [LARGE SCALE GENOMIC DNA]</scope>
    <source>
        <strain evidence="3 4">RP-2-7</strain>
    </source>
</reference>
<comment type="caution">
    <text evidence="3">The sequence shown here is derived from an EMBL/GenBank/DDBJ whole genome shotgun (WGS) entry which is preliminary data.</text>
</comment>
<keyword evidence="4" id="KW-1185">Reference proteome</keyword>
<proteinExistence type="predicted"/>
<name>A0A7Y0AAM2_9BACT</name>
<feature type="region of interest" description="Disordered" evidence="1">
    <location>
        <begin position="129"/>
        <end position="151"/>
    </location>
</feature>
<evidence type="ECO:0000313" key="3">
    <source>
        <dbReference type="EMBL" id="NML63851.1"/>
    </source>
</evidence>
<evidence type="ECO:0000313" key="4">
    <source>
        <dbReference type="Proteomes" id="UP000559626"/>
    </source>
</evidence>
<dbReference type="InterPro" id="IPR019060">
    <property type="entry name" value="DUF2382"/>
</dbReference>
<dbReference type="InterPro" id="IPR052967">
    <property type="entry name" value="Stress_Response_Assoc"/>
</dbReference>
<dbReference type="PANTHER" id="PTHR38463">
    <property type="entry name" value="STRESS RESPONSE PROTEIN YSNF"/>
    <property type="match status" value="1"/>
</dbReference>
<organism evidence="3 4">
    <name type="scientific">Hymenobacter polaris</name>
    <dbReference type="NCBI Taxonomy" id="2682546"/>
    <lineage>
        <taxon>Bacteria</taxon>
        <taxon>Pseudomonadati</taxon>
        <taxon>Bacteroidota</taxon>
        <taxon>Cytophagia</taxon>
        <taxon>Cytophagales</taxon>
        <taxon>Hymenobacteraceae</taxon>
        <taxon>Hymenobacter</taxon>
    </lineage>
</organism>
<dbReference type="AlphaFoldDB" id="A0A7Y0AAM2"/>
<evidence type="ECO:0000256" key="1">
    <source>
        <dbReference type="SAM" id="MobiDB-lite"/>
    </source>
</evidence>
<feature type="domain" description="DUF2382" evidence="2">
    <location>
        <begin position="19"/>
        <end position="127"/>
    </location>
</feature>
<gene>
    <name evidence="3" type="ORF">HHL22_01405</name>
</gene>
<dbReference type="NCBIfam" id="TIGR02271">
    <property type="entry name" value="YsnF/AvaK domain"/>
    <property type="match status" value="1"/>
</dbReference>
<dbReference type="Proteomes" id="UP000559626">
    <property type="component" value="Unassembled WGS sequence"/>
</dbReference>
<dbReference type="RefSeq" id="WP_169529185.1">
    <property type="nucleotide sequence ID" value="NZ_JABBGH010000001.1"/>
</dbReference>
<dbReference type="Pfam" id="PF09557">
    <property type="entry name" value="DUF2382"/>
    <property type="match status" value="1"/>
</dbReference>